<reference evidence="1 2" key="1">
    <citation type="submission" date="2018-03" db="EMBL/GenBank/DDBJ databases">
        <title>The draft genome of Mesorhizobium soli JCM 19897.</title>
        <authorList>
            <person name="Li L."/>
            <person name="Liu L."/>
            <person name="Liang L."/>
            <person name="Wang T."/>
            <person name="Zhang X."/>
        </authorList>
    </citation>
    <scope>NUCLEOTIDE SEQUENCE [LARGE SCALE GENOMIC DNA]</scope>
    <source>
        <strain evidence="1 2">JCM 19897</strain>
    </source>
</reference>
<accession>A0A2P7SIB0</accession>
<comment type="caution">
    <text evidence="1">The sequence shown here is derived from an EMBL/GenBank/DDBJ whole genome shotgun (WGS) entry which is preliminary data.</text>
</comment>
<proteinExistence type="predicted"/>
<dbReference type="EMBL" id="PXYL01000003">
    <property type="protein sequence ID" value="PSJ62218.1"/>
    <property type="molecule type" value="Genomic_DNA"/>
</dbReference>
<keyword evidence="2" id="KW-1185">Reference proteome</keyword>
<evidence type="ECO:0000313" key="2">
    <source>
        <dbReference type="Proteomes" id="UP000240653"/>
    </source>
</evidence>
<protein>
    <submittedName>
        <fullName evidence="1">Uncharacterized protein</fullName>
    </submittedName>
</protein>
<sequence length="93" mass="9967">MADGAFLSRTEKTMARLTIEKFIDGKRETAFTMPAFVLGLARAIMPKSALASLESQGLDLPGLLEAKRAGKPCTKSFHVSEKGVSKKIVVSLA</sequence>
<gene>
    <name evidence="1" type="ORF">C7I85_07850</name>
</gene>
<evidence type="ECO:0000313" key="1">
    <source>
        <dbReference type="EMBL" id="PSJ62218.1"/>
    </source>
</evidence>
<dbReference type="AlphaFoldDB" id="A0A2P7SIB0"/>
<name>A0A2P7SIB0_9HYPH</name>
<organism evidence="1 2">
    <name type="scientific">Pseudaminobacter soli</name>
    <name type="common">ex Li et al. 2025</name>
    <dbReference type="NCBI Taxonomy" id="1295366"/>
    <lineage>
        <taxon>Bacteria</taxon>
        <taxon>Pseudomonadati</taxon>
        <taxon>Pseudomonadota</taxon>
        <taxon>Alphaproteobacteria</taxon>
        <taxon>Hyphomicrobiales</taxon>
        <taxon>Phyllobacteriaceae</taxon>
        <taxon>Pseudaminobacter</taxon>
    </lineage>
</organism>
<dbReference type="Proteomes" id="UP000240653">
    <property type="component" value="Unassembled WGS sequence"/>
</dbReference>